<protein>
    <submittedName>
        <fullName evidence="2">Protein involved in propanediol utilization</fullName>
    </submittedName>
</protein>
<organism evidence="2 3">
    <name type="scientific">Roseivivax halotolerans</name>
    <dbReference type="NCBI Taxonomy" id="93684"/>
    <lineage>
        <taxon>Bacteria</taxon>
        <taxon>Pseudomonadati</taxon>
        <taxon>Pseudomonadota</taxon>
        <taxon>Alphaproteobacteria</taxon>
        <taxon>Rhodobacterales</taxon>
        <taxon>Roseobacteraceae</taxon>
        <taxon>Roseivivax</taxon>
    </lineage>
</organism>
<dbReference type="RefSeq" id="WP_093012829.1">
    <property type="nucleotide sequence ID" value="NZ_FOXV01000008.1"/>
</dbReference>
<dbReference type="AlphaFoldDB" id="A0A1I5ZAX1"/>
<feature type="region of interest" description="Disordered" evidence="1">
    <location>
        <begin position="191"/>
        <end position="210"/>
    </location>
</feature>
<gene>
    <name evidence="2" type="ORF">SAMN05421853_108171</name>
</gene>
<dbReference type="EMBL" id="FOXV01000008">
    <property type="protein sequence ID" value="SFQ53257.1"/>
    <property type="molecule type" value="Genomic_DNA"/>
</dbReference>
<reference evidence="3" key="1">
    <citation type="submission" date="2016-10" db="EMBL/GenBank/DDBJ databases">
        <authorList>
            <person name="Varghese N."/>
            <person name="Submissions S."/>
        </authorList>
    </citation>
    <scope>NUCLEOTIDE SEQUENCE [LARGE SCALE GENOMIC DNA]</scope>
    <source>
        <strain evidence="3">JCM 10271</strain>
    </source>
</reference>
<accession>A0A1I5ZAX1</accession>
<evidence type="ECO:0000256" key="1">
    <source>
        <dbReference type="SAM" id="MobiDB-lite"/>
    </source>
</evidence>
<proteinExistence type="predicted"/>
<dbReference type="STRING" id="93684.SAMN05421853_108171"/>
<name>A0A1I5ZAX1_9RHOB</name>
<keyword evidence="3" id="KW-1185">Reference proteome</keyword>
<feature type="compositionally biased region" description="Basic and acidic residues" evidence="1">
    <location>
        <begin position="194"/>
        <end position="205"/>
    </location>
</feature>
<evidence type="ECO:0000313" key="3">
    <source>
        <dbReference type="Proteomes" id="UP000243106"/>
    </source>
</evidence>
<sequence length="264" mass="27136">MVRVAGHFGEWLQGRLGPGGPVTLVTIPCAELCVTAERLGDGPLDLAGDAGTVGLADAAMFLAGLDLSQGTFHISAEMPAGGGAGASTATLVALARAAGFEGPAAILAKACLSTEGASDPLMYPHPDRLLWASREGRVIATIAPPPAAEIVGGFLGAPLRTDPSDNTFPDIADLVRAWRERPDLASCSALASRSAERTTEMRGPTDDPMPDLVRQTGALGHVRAHTGSARGLIFAPGQTPENADAILRAAGLTRVFRFRTGDAP</sequence>
<evidence type="ECO:0000313" key="2">
    <source>
        <dbReference type="EMBL" id="SFQ53257.1"/>
    </source>
</evidence>
<dbReference type="Proteomes" id="UP000243106">
    <property type="component" value="Unassembled WGS sequence"/>
</dbReference>